<dbReference type="InterPro" id="IPR002347">
    <property type="entry name" value="SDR_fam"/>
</dbReference>
<name>A0ABX7CA44_9HYPH</name>
<evidence type="ECO:0000313" key="5">
    <source>
        <dbReference type="EMBL" id="QQR40648.1"/>
    </source>
</evidence>
<accession>A0ABX7CA44</accession>
<dbReference type="PRINTS" id="PR00081">
    <property type="entry name" value="GDHRDH"/>
</dbReference>
<dbReference type="SUPFAM" id="SSF51735">
    <property type="entry name" value="NAD(P)-binding Rossmann-fold domains"/>
    <property type="match status" value="1"/>
</dbReference>
<organism evidence="5 6">
    <name type="scientific">Devosia rhizoryzae</name>
    <dbReference type="NCBI Taxonomy" id="2774137"/>
    <lineage>
        <taxon>Bacteria</taxon>
        <taxon>Pseudomonadati</taxon>
        <taxon>Pseudomonadota</taxon>
        <taxon>Alphaproteobacteria</taxon>
        <taxon>Hyphomicrobiales</taxon>
        <taxon>Devosiaceae</taxon>
        <taxon>Devosia</taxon>
    </lineage>
</organism>
<keyword evidence="4" id="KW-0812">Transmembrane</keyword>
<dbReference type="NCBIfam" id="NF005495">
    <property type="entry name" value="PRK07109.1"/>
    <property type="match status" value="1"/>
</dbReference>
<evidence type="ECO:0000256" key="3">
    <source>
        <dbReference type="RuleBase" id="RU000363"/>
    </source>
</evidence>
<dbReference type="InterPro" id="IPR036291">
    <property type="entry name" value="NAD(P)-bd_dom_sf"/>
</dbReference>
<keyword evidence="4" id="KW-0472">Membrane</keyword>
<dbReference type="InterPro" id="IPR020904">
    <property type="entry name" value="Sc_DH/Rdtase_CS"/>
</dbReference>
<dbReference type="Proteomes" id="UP000595857">
    <property type="component" value="Chromosome"/>
</dbReference>
<dbReference type="PRINTS" id="PR00080">
    <property type="entry name" value="SDRFAMILY"/>
</dbReference>
<keyword evidence="4" id="KW-1133">Transmembrane helix</keyword>
<dbReference type="Gene3D" id="3.40.50.720">
    <property type="entry name" value="NAD(P)-binding Rossmann-like Domain"/>
    <property type="match status" value="1"/>
</dbReference>
<dbReference type="PROSITE" id="PS00061">
    <property type="entry name" value="ADH_SHORT"/>
    <property type="match status" value="1"/>
</dbReference>
<dbReference type="PANTHER" id="PTHR44196">
    <property type="entry name" value="DEHYDROGENASE/REDUCTASE SDR FAMILY MEMBER 7B"/>
    <property type="match status" value="1"/>
</dbReference>
<feature type="transmembrane region" description="Helical" evidence="4">
    <location>
        <begin position="310"/>
        <end position="327"/>
    </location>
</feature>
<sequence length="333" mass="35380">MHLKPLSQQTIIITGASSGIGLATARMAAQRGAKVVLAARDAEALDRIVEEINVAGGEAAALPVDVSDEGQVEQLAAFAIERFGGFDTWVNNAGIGVISTSEKLSNEDHRRIFDVNYFGLVYGSLAAARHFRENGKPGAIINLGSALSEMPLMFSVAYSASKHAIKGFTDGLRTELMHEDLPISVTLIRPSSIDSRFFDHAKTNEGGMGMAPGPKYAPSVVAEAILHAAAHPKRDIGVGSMAALAGPVGKSLPGMVQGAEAYFDNRILIDYDHMPVGESVNEVPDEGFERSRFGHGRTWSVTTKAQTTPSLVVGASVLLGAVLAVGIDRYRRR</sequence>
<keyword evidence="2" id="KW-0560">Oxidoreductase</keyword>
<evidence type="ECO:0000256" key="2">
    <source>
        <dbReference type="ARBA" id="ARBA00023002"/>
    </source>
</evidence>
<gene>
    <name evidence="5" type="ORF">JI748_06525</name>
</gene>
<dbReference type="Pfam" id="PF00106">
    <property type="entry name" value="adh_short"/>
    <property type="match status" value="1"/>
</dbReference>
<dbReference type="PANTHER" id="PTHR44196:SF1">
    <property type="entry name" value="DEHYDROGENASE_REDUCTASE SDR FAMILY MEMBER 7B"/>
    <property type="match status" value="1"/>
</dbReference>
<evidence type="ECO:0000313" key="6">
    <source>
        <dbReference type="Proteomes" id="UP000595857"/>
    </source>
</evidence>
<protein>
    <submittedName>
        <fullName evidence="5">SDR family NAD(P)-dependent oxidoreductase</fullName>
    </submittedName>
</protein>
<keyword evidence="6" id="KW-1185">Reference proteome</keyword>
<evidence type="ECO:0000256" key="1">
    <source>
        <dbReference type="ARBA" id="ARBA00006484"/>
    </source>
</evidence>
<reference evidence="5 6" key="1">
    <citation type="submission" date="2021-01" db="EMBL/GenBank/DDBJ databases">
        <title>Genome seq and assembly of Devosia sp. LEGU1.</title>
        <authorList>
            <person name="Chhetri G."/>
        </authorList>
    </citation>
    <scope>NUCLEOTIDE SEQUENCE [LARGE SCALE GENOMIC DNA]</scope>
    <source>
        <strain evidence="5 6">LEGU1</strain>
    </source>
</reference>
<dbReference type="RefSeq" id="WP_201636136.1">
    <property type="nucleotide sequence ID" value="NZ_CP068046.1"/>
</dbReference>
<proteinExistence type="inferred from homology"/>
<comment type="similarity">
    <text evidence="1 3">Belongs to the short-chain dehydrogenases/reductases (SDR) family.</text>
</comment>
<evidence type="ECO:0000256" key="4">
    <source>
        <dbReference type="SAM" id="Phobius"/>
    </source>
</evidence>
<dbReference type="EMBL" id="CP068046">
    <property type="protein sequence ID" value="QQR40648.1"/>
    <property type="molecule type" value="Genomic_DNA"/>
</dbReference>